<evidence type="ECO:0000313" key="1">
    <source>
        <dbReference type="EMBL" id="AIF97992.1"/>
    </source>
</evidence>
<evidence type="ECO:0000313" key="2">
    <source>
        <dbReference type="Proteomes" id="UP000056090"/>
    </source>
</evidence>
<name>A0A075P3W5_9ALTE</name>
<dbReference type="RefSeq" id="WP_044056195.1">
    <property type="nucleotide sequence ID" value="NZ_CAJXAX010000021.1"/>
</dbReference>
<keyword evidence="2" id="KW-1185">Reference proteome</keyword>
<dbReference type="KEGG" id="aal:EP13_04375"/>
<organism evidence="1 2">
    <name type="scientific">Alteromonas australica</name>
    <dbReference type="NCBI Taxonomy" id="589873"/>
    <lineage>
        <taxon>Bacteria</taxon>
        <taxon>Pseudomonadati</taxon>
        <taxon>Pseudomonadota</taxon>
        <taxon>Gammaproteobacteria</taxon>
        <taxon>Alteromonadales</taxon>
        <taxon>Alteromonadaceae</taxon>
        <taxon>Alteromonas/Salinimonas group</taxon>
        <taxon>Alteromonas</taxon>
    </lineage>
</organism>
<dbReference type="eggNOG" id="ENOG50320G1">
    <property type="taxonomic scope" value="Bacteria"/>
</dbReference>
<dbReference type="EMBL" id="CP008849">
    <property type="protein sequence ID" value="AIF97992.1"/>
    <property type="molecule type" value="Genomic_DNA"/>
</dbReference>
<dbReference type="AlphaFoldDB" id="A0A075P3W5"/>
<gene>
    <name evidence="1" type="ORF">EP13_04375</name>
</gene>
<reference evidence="1 2" key="1">
    <citation type="submission" date="2014-06" db="EMBL/GenBank/DDBJ databases">
        <title>Genomes of Alteromonas australica, a world apart.</title>
        <authorList>
            <person name="Gonzaga A."/>
            <person name="Lopez-Perez M."/>
            <person name="Rodriguez-Valera F."/>
        </authorList>
    </citation>
    <scope>NUCLEOTIDE SEQUENCE [LARGE SCALE GENOMIC DNA]</scope>
    <source>
        <strain evidence="1 2">H 17</strain>
    </source>
</reference>
<accession>A0A075P3W5</accession>
<proteinExistence type="predicted"/>
<sequence>MTEKPFITSGRNTIIHKIRKLDLLVINGDEHPPIIVTYKGIKQYEGKIPENKREAKMMDMELVDVTTGDVFGDEKTLLFIQTLNGKEYKIDYSKIGTSMFIKIHQDSIF</sequence>
<dbReference type="GeneID" id="78254166"/>
<protein>
    <submittedName>
        <fullName evidence="1">Uncharacterized protein</fullName>
    </submittedName>
</protein>
<dbReference type="Proteomes" id="UP000056090">
    <property type="component" value="Chromosome"/>
</dbReference>